<keyword evidence="3" id="KW-0378">Hydrolase</keyword>
<name>F2BGM0_9NEIS</name>
<evidence type="ECO:0000259" key="2">
    <source>
        <dbReference type="Pfam" id="PF04909"/>
    </source>
</evidence>
<dbReference type="GO" id="GO:0005829">
    <property type="term" value="C:cytosol"/>
    <property type="evidence" value="ECO:0007669"/>
    <property type="project" value="TreeGrafter"/>
</dbReference>
<dbReference type="Gene3D" id="3.20.20.140">
    <property type="entry name" value="Metal-dependent hydrolases"/>
    <property type="match status" value="1"/>
</dbReference>
<dbReference type="InterPro" id="IPR032465">
    <property type="entry name" value="ACMSD"/>
</dbReference>
<dbReference type="InterPro" id="IPR006680">
    <property type="entry name" value="Amidohydro-rel"/>
</dbReference>
<dbReference type="PANTHER" id="PTHR21240">
    <property type="entry name" value="2-AMINO-3-CARBOXYLMUCONATE-6-SEMIALDEHYDE DECARBOXYLASE"/>
    <property type="match status" value="1"/>
</dbReference>
<accession>F2BGM0</accession>
<evidence type="ECO:0000313" key="4">
    <source>
        <dbReference type="Proteomes" id="UP000004105"/>
    </source>
</evidence>
<sequence length="199" mass="22083">MQLTRRTFLQAMSAALKAAPYLSDWSKTVKDGNRPRTRPQVIDNADFLRKGMDWTGERLADMDAAGVDMQILSLGGFPQFAPKDKELSLAQSVNDRLAQTVADHPTRFAAFATLPWGQPENAVAELERAVKQLRLKGALLNGRPNDHFLDAPEYAELLAKFNELRVPLYLHPGIPVPAVQAAYYSGFTPELTARLSMFA</sequence>
<dbReference type="GO" id="GO:0019748">
    <property type="term" value="P:secondary metabolic process"/>
    <property type="evidence" value="ECO:0007669"/>
    <property type="project" value="TreeGrafter"/>
</dbReference>
<feature type="domain" description="Amidohydrolase-related" evidence="2">
    <location>
        <begin position="53"/>
        <end position="187"/>
    </location>
</feature>
<evidence type="ECO:0000256" key="1">
    <source>
        <dbReference type="ARBA" id="ARBA00023239"/>
    </source>
</evidence>
<dbReference type="GO" id="GO:0016831">
    <property type="term" value="F:carboxy-lyase activity"/>
    <property type="evidence" value="ECO:0007669"/>
    <property type="project" value="InterPro"/>
</dbReference>
<dbReference type="Proteomes" id="UP000004105">
    <property type="component" value="Unassembled WGS sequence"/>
</dbReference>
<keyword evidence="4" id="KW-1185">Reference proteome</keyword>
<organism evidence="3 4">
    <name type="scientific">Neisseria bacilliformis ATCC BAA-1200</name>
    <dbReference type="NCBI Taxonomy" id="888742"/>
    <lineage>
        <taxon>Bacteria</taxon>
        <taxon>Pseudomonadati</taxon>
        <taxon>Pseudomonadota</taxon>
        <taxon>Betaproteobacteria</taxon>
        <taxon>Neisseriales</taxon>
        <taxon>Neisseriaceae</taxon>
        <taxon>Neisseria</taxon>
    </lineage>
</organism>
<dbReference type="SUPFAM" id="SSF51556">
    <property type="entry name" value="Metallo-dependent hydrolases"/>
    <property type="match status" value="1"/>
</dbReference>
<dbReference type="GO" id="GO:0016787">
    <property type="term" value="F:hydrolase activity"/>
    <property type="evidence" value="ECO:0007669"/>
    <property type="project" value="UniProtKB-KW"/>
</dbReference>
<dbReference type="EMBL" id="AFAY01000055">
    <property type="protein sequence ID" value="EGF06493.1"/>
    <property type="molecule type" value="Genomic_DNA"/>
</dbReference>
<comment type="caution">
    <text evidence="3">The sequence shown here is derived from an EMBL/GenBank/DDBJ whole genome shotgun (WGS) entry which is preliminary data.</text>
</comment>
<dbReference type="HOGENOM" id="CLU_039329_5_3_4"/>
<protein>
    <submittedName>
        <fullName evidence="3">Amidohydrolase 2</fullName>
    </submittedName>
</protein>
<keyword evidence="1" id="KW-0456">Lyase</keyword>
<dbReference type="AlphaFoldDB" id="F2BGM0"/>
<gene>
    <name evidence="3" type="ORF">HMPREF9123_2877</name>
</gene>
<evidence type="ECO:0000313" key="3">
    <source>
        <dbReference type="EMBL" id="EGF06493.1"/>
    </source>
</evidence>
<reference evidence="3 4" key="1">
    <citation type="submission" date="2011-02" db="EMBL/GenBank/DDBJ databases">
        <authorList>
            <person name="Muzny D."/>
            <person name="Qin X."/>
            <person name="Deng J."/>
            <person name="Jiang H."/>
            <person name="Liu Y."/>
            <person name="Qu J."/>
            <person name="Song X.-Z."/>
            <person name="Zhang L."/>
            <person name="Thornton R."/>
            <person name="Coyle M."/>
            <person name="Francisco L."/>
            <person name="Jackson L."/>
            <person name="Javaid M."/>
            <person name="Korchina V."/>
            <person name="Kovar C."/>
            <person name="Mata R."/>
            <person name="Mathew T."/>
            <person name="Ngo R."/>
            <person name="Nguyen L."/>
            <person name="Nguyen N."/>
            <person name="Okwuonu G."/>
            <person name="Ongeri F."/>
            <person name="Pham C."/>
            <person name="Simmons D."/>
            <person name="Wilczek-Boney K."/>
            <person name="Hale W."/>
            <person name="Jakkamsetti A."/>
            <person name="Pham P."/>
            <person name="Ruth R."/>
            <person name="San Lucas F."/>
            <person name="Warren J."/>
            <person name="Zhang J."/>
            <person name="Zhao Z."/>
            <person name="Zhou C."/>
            <person name="Zhu D."/>
            <person name="Lee S."/>
            <person name="Bess C."/>
            <person name="Blankenburg K."/>
            <person name="Forbes L."/>
            <person name="Fu Q."/>
            <person name="Gubbala S."/>
            <person name="Hirani K."/>
            <person name="Jayaseelan J.C."/>
            <person name="Lara F."/>
            <person name="Munidasa M."/>
            <person name="Palculict T."/>
            <person name="Patil S."/>
            <person name="Pu L.-L."/>
            <person name="Saada N."/>
            <person name="Tang L."/>
            <person name="Weissenberger G."/>
            <person name="Zhu Y."/>
            <person name="Hemphill L."/>
            <person name="Shang Y."/>
            <person name="Youmans B."/>
            <person name="Ayvaz T."/>
            <person name="Ross M."/>
            <person name="Santibanez J."/>
            <person name="Aqrawi P."/>
            <person name="Gross S."/>
            <person name="Joshi V."/>
            <person name="Fowler G."/>
            <person name="Nazareth L."/>
            <person name="Reid J."/>
            <person name="Worley K."/>
            <person name="Petrosino J."/>
            <person name="Highlander S."/>
            <person name="Gibbs R."/>
        </authorList>
    </citation>
    <scope>NUCLEOTIDE SEQUENCE [LARGE SCALE GENOMIC DNA]</scope>
    <source>
        <strain evidence="3 4">ATCC BAA-1200</strain>
    </source>
</reference>
<dbReference type="PANTHER" id="PTHR21240:SF30">
    <property type="entry name" value="AMIDOHYDROLASE-RELATED DOMAIN-CONTAINING PROTEIN-RELATED"/>
    <property type="match status" value="1"/>
</dbReference>
<dbReference type="Pfam" id="PF04909">
    <property type="entry name" value="Amidohydro_2"/>
    <property type="match status" value="1"/>
</dbReference>
<dbReference type="InterPro" id="IPR032466">
    <property type="entry name" value="Metal_Hydrolase"/>
</dbReference>
<proteinExistence type="predicted"/>